<feature type="transmembrane region" description="Helical" evidence="18">
    <location>
        <begin position="35"/>
        <end position="53"/>
    </location>
</feature>
<evidence type="ECO:0000256" key="3">
    <source>
        <dbReference type="ARBA" id="ARBA00011700"/>
    </source>
</evidence>
<feature type="compositionally biased region" description="Low complexity" evidence="17">
    <location>
        <begin position="1"/>
        <end position="11"/>
    </location>
</feature>
<keyword evidence="8" id="KW-0249">Electron transport</keyword>
<evidence type="ECO:0000256" key="2">
    <source>
        <dbReference type="ARBA" id="ARBA00008079"/>
    </source>
</evidence>
<keyword evidence="6" id="KW-1003">Cell membrane</keyword>
<evidence type="ECO:0000256" key="16">
    <source>
        <dbReference type="ARBA" id="ARBA00032185"/>
    </source>
</evidence>
<keyword evidence="11 18" id="KW-0472">Membrane</keyword>
<comment type="subunit">
    <text evidence="3">Heterooctamer of two A chains, two B chains, two C chains and two D chains.</text>
</comment>
<protein>
    <recommendedName>
        <fullName evidence="4">Cytochrome bo(3) ubiquinol oxidase subunit 4</fullName>
    </recommendedName>
    <alternativeName>
        <fullName evidence="16">Cytochrome o ubiquinol oxidase subunit 4</fullName>
    </alternativeName>
    <alternativeName>
        <fullName evidence="13">Oxidase bo(3) subunit 4</fullName>
    </alternativeName>
    <alternativeName>
        <fullName evidence="14">Ubiquinol oxidase polypeptide IV</fullName>
    </alternativeName>
    <alternativeName>
        <fullName evidence="15">Ubiquinol oxidase subunit 4</fullName>
    </alternativeName>
</protein>
<keyword evidence="10" id="KW-0560">Oxidoreductase</keyword>
<dbReference type="PANTHER" id="PTHR36835:SF1">
    <property type="entry name" value="CYTOCHROME BO(3) UBIQUINOL OXIDASE SUBUNIT 4"/>
    <property type="match status" value="1"/>
</dbReference>
<feature type="region of interest" description="Disordered" evidence="17">
    <location>
        <begin position="1"/>
        <end position="29"/>
    </location>
</feature>
<evidence type="ECO:0000313" key="20">
    <source>
        <dbReference type="Proteomes" id="UP000308038"/>
    </source>
</evidence>
<gene>
    <name evidence="19" type="primary">cyoD</name>
    <name evidence="19" type="ORF">E5988_11710</name>
</gene>
<evidence type="ECO:0000256" key="6">
    <source>
        <dbReference type="ARBA" id="ARBA00022475"/>
    </source>
</evidence>
<dbReference type="Proteomes" id="UP000308038">
    <property type="component" value="Unassembled WGS sequence"/>
</dbReference>
<comment type="subcellular location">
    <subcellularLocation>
        <location evidence="1">Cell membrane</location>
        <topology evidence="1">Multi-pass membrane protein</topology>
    </subcellularLocation>
</comment>
<evidence type="ECO:0000256" key="10">
    <source>
        <dbReference type="ARBA" id="ARBA00023002"/>
    </source>
</evidence>
<evidence type="ECO:0000256" key="13">
    <source>
        <dbReference type="ARBA" id="ARBA00030071"/>
    </source>
</evidence>
<feature type="transmembrane region" description="Helical" evidence="18">
    <location>
        <begin position="96"/>
        <end position="118"/>
    </location>
</feature>
<dbReference type="InterPro" id="IPR050968">
    <property type="entry name" value="Cytochrome_c_oxidase_bac_sub4"/>
</dbReference>
<evidence type="ECO:0000256" key="14">
    <source>
        <dbReference type="ARBA" id="ARBA00030211"/>
    </source>
</evidence>
<comment type="caution">
    <text evidence="19">The sequence shown here is derived from an EMBL/GenBank/DDBJ whole genome shotgun (WGS) entry which is preliminary data.</text>
</comment>
<evidence type="ECO:0000256" key="18">
    <source>
        <dbReference type="SAM" id="Phobius"/>
    </source>
</evidence>
<evidence type="ECO:0000256" key="4">
    <source>
        <dbReference type="ARBA" id="ARBA00014689"/>
    </source>
</evidence>
<keyword evidence="7 18" id="KW-0812">Transmembrane</keyword>
<evidence type="ECO:0000256" key="7">
    <source>
        <dbReference type="ARBA" id="ARBA00022692"/>
    </source>
</evidence>
<keyword evidence="20" id="KW-1185">Reference proteome</keyword>
<organism evidence="19 20">
    <name type="scientific">Sphingomonas olei</name>
    <dbReference type="NCBI Taxonomy" id="1886787"/>
    <lineage>
        <taxon>Bacteria</taxon>
        <taxon>Pseudomonadati</taxon>
        <taxon>Pseudomonadota</taxon>
        <taxon>Alphaproteobacteria</taxon>
        <taxon>Sphingomonadales</taxon>
        <taxon>Sphingomonadaceae</taxon>
        <taxon>Sphingomonas</taxon>
    </lineage>
</organism>
<feature type="compositionally biased region" description="Basic and acidic residues" evidence="17">
    <location>
        <begin position="13"/>
        <end position="22"/>
    </location>
</feature>
<keyword evidence="9 18" id="KW-1133">Transmembrane helix</keyword>
<dbReference type="RefSeq" id="WP_046408632.1">
    <property type="nucleotide sequence ID" value="NZ_SSTI01000008.1"/>
</dbReference>
<reference evidence="19 20" key="1">
    <citation type="submission" date="2019-04" db="EMBL/GenBank/DDBJ databases">
        <title>Microbes associate with the intestines of laboratory mice.</title>
        <authorList>
            <person name="Navarre W."/>
            <person name="Wong E."/>
            <person name="Huang K.C."/>
            <person name="Tropini C."/>
            <person name="Ng K."/>
            <person name="Yu B."/>
        </authorList>
    </citation>
    <scope>NUCLEOTIDE SEQUENCE [LARGE SCALE GENOMIC DNA]</scope>
    <source>
        <strain evidence="19 20">NM83_B4-11</strain>
    </source>
</reference>
<evidence type="ECO:0000256" key="17">
    <source>
        <dbReference type="SAM" id="MobiDB-lite"/>
    </source>
</evidence>
<keyword evidence="5" id="KW-0813">Transport</keyword>
<proteinExistence type="inferred from homology"/>
<evidence type="ECO:0000256" key="15">
    <source>
        <dbReference type="ARBA" id="ARBA00031887"/>
    </source>
</evidence>
<evidence type="ECO:0000256" key="1">
    <source>
        <dbReference type="ARBA" id="ARBA00004651"/>
    </source>
</evidence>
<sequence>MSTPHAPAHASAHAHDQHHDGPPPDGGHGHGSARGYVIGFLLSAVLTAIPFWLVMSGTLATQLTAVIVVALAFVQIIVHTVFFLHVNRQSEGGWTMLTMLFTLVIVAIVIAGSLWIMYHLNTNMMPMDGIGM</sequence>
<dbReference type="EMBL" id="SSTI01000008">
    <property type="protein sequence ID" value="THG39350.1"/>
    <property type="molecule type" value="Genomic_DNA"/>
</dbReference>
<evidence type="ECO:0000313" key="19">
    <source>
        <dbReference type="EMBL" id="THG39350.1"/>
    </source>
</evidence>
<comment type="function">
    <text evidence="12">Cytochrome bo(3) ubiquinol terminal oxidase is the component of the aerobic respiratory chain of E.coli that predominates when cells are grown at high aeration. Has proton pump activity across the membrane in addition to electron transfer, pumping 2 protons/electron.</text>
</comment>
<evidence type="ECO:0000256" key="12">
    <source>
        <dbReference type="ARBA" id="ARBA00025694"/>
    </source>
</evidence>
<comment type="similarity">
    <text evidence="2">Belongs to the cytochrome c oxidase bacterial subunit 4 family.</text>
</comment>
<name>A0ABY2QFJ7_9SPHN</name>
<accession>A0ABY2QFJ7</accession>
<evidence type="ECO:0000256" key="11">
    <source>
        <dbReference type="ARBA" id="ARBA00023136"/>
    </source>
</evidence>
<evidence type="ECO:0000256" key="8">
    <source>
        <dbReference type="ARBA" id="ARBA00022982"/>
    </source>
</evidence>
<evidence type="ECO:0000256" key="5">
    <source>
        <dbReference type="ARBA" id="ARBA00022448"/>
    </source>
</evidence>
<dbReference type="NCBIfam" id="TIGR02847">
    <property type="entry name" value="CyoD"/>
    <property type="match status" value="1"/>
</dbReference>
<dbReference type="InterPro" id="IPR005171">
    <property type="entry name" value="Cyt_c_oxidase_su4_prok"/>
</dbReference>
<feature type="transmembrane region" description="Helical" evidence="18">
    <location>
        <begin position="59"/>
        <end position="84"/>
    </location>
</feature>
<dbReference type="PANTHER" id="PTHR36835">
    <property type="entry name" value="CYTOCHROME BO(3) UBIQUINOL OXIDASE SUBUNIT 4"/>
    <property type="match status" value="1"/>
</dbReference>
<dbReference type="InterPro" id="IPR014210">
    <property type="entry name" value="Cyt_o_ubiqinol_oxidase_su4"/>
</dbReference>
<dbReference type="Pfam" id="PF03626">
    <property type="entry name" value="COX4_pro"/>
    <property type="match status" value="1"/>
</dbReference>
<evidence type="ECO:0000256" key="9">
    <source>
        <dbReference type="ARBA" id="ARBA00022989"/>
    </source>
</evidence>